<evidence type="ECO:0000313" key="4">
    <source>
        <dbReference type="EMBL" id="MDH0126002.1"/>
    </source>
</evidence>
<dbReference type="InterPro" id="IPR050090">
    <property type="entry name" value="Tyrosine_recombinase_XerCD"/>
</dbReference>
<dbReference type="PANTHER" id="PTHR30349:SF64">
    <property type="entry name" value="PROPHAGE INTEGRASE INTD-RELATED"/>
    <property type="match status" value="1"/>
</dbReference>
<comment type="caution">
    <text evidence="4">The sequence shown here is derived from an EMBL/GenBank/DDBJ whole genome shotgun (WGS) entry which is preliminary data.</text>
</comment>
<dbReference type="GO" id="GO:0006310">
    <property type="term" value="P:DNA recombination"/>
    <property type="evidence" value="ECO:0007669"/>
    <property type="project" value="UniProtKB-KW"/>
</dbReference>
<keyword evidence="2" id="KW-0233">DNA recombination</keyword>
<accession>A0AA42H1B1</accession>
<organism evidence="4 5">
    <name type="scientific">Brucella intermedia GD04153</name>
    <dbReference type="NCBI Taxonomy" id="2975438"/>
    <lineage>
        <taxon>Bacteria</taxon>
        <taxon>Pseudomonadati</taxon>
        <taxon>Pseudomonadota</taxon>
        <taxon>Alphaproteobacteria</taxon>
        <taxon>Hyphomicrobiales</taxon>
        <taxon>Brucellaceae</taxon>
        <taxon>Brucella/Ochrobactrum group</taxon>
        <taxon>Brucella</taxon>
    </lineage>
</organism>
<evidence type="ECO:0000313" key="5">
    <source>
        <dbReference type="Proteomes" id="UP001158087"/>
    </source>
</evidence>
<dbReference type="Pfam" id="PF00589">
    <property type="entry name" value="Phage_integrase"/>
    <property type="match status" value="1"/>
</dbReference>
<dbReference type="PANTHER" id="PTHR30349">
    <property type="entry name" value="PHAGE INTEGRASE-RELATED"/>
    <property type="match status" value="1"/>
</dbReference>
<dbReference type="Gene3D" id="1.10.443.10">
    <property type="entry name" value="Intergrase catalytic core"/>
    <property type="match status" value="1"/>
</dbReference>
<dbReference type="GO" id="GO:0015074">
    <property type="term" value="P:DNA integration"/>
    <property type="evidence" value="ECO:0007669"/>
    <property type="project" value="UniProtKB-KW"/>
</dbReference>
<dbReference type="Proteomes" id="UP001158087">
    <property type="component" value="Unassembled WGS sequence"/>
</dbReference>
<dbReference type="GO" id="GO:0003677">
    <property type="term" value="F:DNA binding"/>
    <property type="evidence" value="ECO:0007669"/>
    <property type="project" value="InterPro"/>
</dbReference>
<dbReference type="InterPro" id="IPR013762">
    <property type="entry name" value="Integrase-like_cat_sf"/>
</dbReference>
<evidence type="ECO:0000256" key="1">
    <source>
        <dbReference type="ARBA" id="ARBA00022908"/>
    </source>
</evidence>
<evidence type="ECO:0000256" key="2">
    <source>
        <dbReference type="ARBA" id="ARBA00023172"/>
    </source>
</evidence>
<gene>
    <name evidence="4" type="ORF">N7376_18645</name>
</gene>
<dbReference type="AlphaFoldDB" id="A0AA42H1B1"/>
<proteinExistence type="predicted"/>
<feature type="domain" description="Tyr recombinase" evidence="3">
    <location>
        <begin position="160"/>
        <end position="338"/>
    </location>
</feature>
<dbReference type="InterPro" id="IPR002104">
    <property type="entry name" value="Integrase_catalytic"/>
</dbReference>
<sequence>MSVYKRPGQTVYSYDFVYRRERFSGSTGCTTKRDAEKFEEAERKRVAGQQIDATKPMSFKAAAAQYWNEVGSLHANEADTLRSLDWLEGQIKGHTPLSSISDATVAKLVAKRRGDGVSNATVNRTVTQPLRAILKRASKTWKQQVHDIDWKAHFLKEAQERVREASQDEEKRLMEAMRGDYAPALRFAILSGCRRAEIVGLQWKDVNFFTKDFTVTGKGEKSRVIPMSNALYELLWSLKDDHKTAVFSYICKRPGPGQIKGQRYPITMEGFKTEWRRTLGRAKVENYRFHDNRHTAATRLVRASKNIKLAQRLLGHTDIATTTKYAHVTHDDLRAAMEAISPTEVPTKEKKDIIKKLKK</sequence>
<dbReference type="EMBL" id="JAODYY010000010">
    <property type="protein sequence ID" value="MDH0126002.1"/>
    <property type="molecule type" value="Genomic_DNA"/>
</dbReference>
<dbReference type="SUPFAM" id="SSF56349">
    <property type="entry name" value="DNA breaking-rejoining enzymes"/>
    <property type="match status" value="1"/>
</dbReference>
<protein>
    <submittedName>
        <fullName evidence="4">Site-specific integrase</fullName>
    </submittedName>
</protein>
<evidence type="ECO:0000259" key="3">
    <source>
        <dbReference type="PROSITE" id="PS51898"/>
    </source>
</evidence>
<dbReference type="CDD" id="cd00796">
    <property type="entry name" value="INT_Rci_Hp1_C"/>
    <property type="match status" value="1"/>
</dbReference>
<reference evidence="4" key="1">
    <citation type="submission" date="2022-09" db="EMBL/GenBank/DDBJ databases">
        <title>Intensive care unit water sources are persistently colonized with multi-drug resistant bacteria and are the site of extensive horizontal gene transfer of antibiotic resistance genes.</title>
        <authorList>
            <person name="Diorio-Toth L."/>
        </authorList>
    </citation>
    <scope>NUCLEOTIDE SEQUENCE</scope>
    <source>
        <strain evidence="4">GD04153</strain>
    </source>
</reference>
<dbReference type="InterPro" id="IPR011010">
    <property type="entry name" value="DNA_brk_join_enz"/>
</dbReference>
<name>A0AA42H1B1_9HYPH</name>
<keyword evidence="1" id="KW-0229">DNA integration</keyword>
<dbReference type="PROSITE" id="PS51898">
    <property type="entry name" value="TYR_RECOMBINASE"/>
    <property type="match status" value="1"/>
</dbReference>